<dbReference type="GO" id="GO:0003700">
    <property type="term" value="F:DNA-binding transcription factor activity"/>
    <property type="evidence" value="ECO:0007669"/>
    <property type="project" value="TreeGrafter"/>
</dbReference>
<name>A0A7W8QPQ6_9ACTN</name>
<evidence type="ECO:0000256" key="2">
    <source>
        <dbReference type="ARBA" id="ARBA00023015"/>
    </source>
</evidence>
<dbReference type="InterPro" id="IPR000843">
    <property type="entry name" value="HTH_LacI"/>
</dbReference>
<dbReference type="Proteomes" id="UP000572635">
    <property type="component" value="Unassembled WGS sequence"/>
</dbReference>
<feature type="domain" description="HTH lacI-type" evidence="5">
    <location>
        <begin position="3"/>
        <end position="57"/>
    </location>
</feature>
<dbReference type="Pfam" id="PF13377">
    <property type="entry name" value="Peripla_BP_3"/>
    <property type="match status" value="1"/>
</dbReference>
<keyword evidence="3" id="KW-0238">DNA-binding</keyword>
<dbReference type="PANTHER" id="PTHR30146:SF148">
    <property type="entry name" value="HTH-TYPE TRANSCRIPTIONAL REPRESSOR PURR-RELATED"/>
    <property type="match status" value="1"/>
</dbReference>
<keyword evidence="2" id="KW-0805">Transcription regulation</keyword>
<dbReference type="InterPro" id="IPR010982">
    <property type="entry name" value="Lambda_DNA-bd_dom_sf"/>
</dbReference>
<gene>
    <name evidence="6" type="ORF">HDA36_003707</name>
</gene>
<evidence type="ECO:0000313" key="7">
    <source>
        <dbReference type="Proteomes" id="UP000572635"/>
    </source>
</evidence>
<dbReference type="PROSITE" id="PS50932">
    <property type="entry name" value="HTH_LACI_2"/>
    <property type="match status" value="1"/>
</dbReference>
<dbReference type="AlphaFoldDB" id="A0A7W8QPQ6"/>
<dbReference type="SUPFAM" id="SSF53822">
    <property type="entry name" value="Periplasmic binding protein-like I"/>
    <property type="match status" value="1"/>
</dbReference>
<dbReference type="Pfam" id="PF00356">
    <property type="entry name" value="LacI"/>
    <property type="match status" value="1"/>
</dbReference>
<evidence type="ECO:0000256" key="1">
    <source>
        <dbReference type="ARBA" id="ARBA00022491"/>
    </source>
</evidence>
<dbReference type="CDD" id="cd06267">
    <property type="entry name" value="PBP1_LacI_sugar_binding-like"/>
    <property type="match status" value="1"/>
</dbReference>
<keyword evidence="7" id="KW-1185">Reference proteome</keyword>
<evidence type="ECO:0000256" key="3">
    <source>
        <dbReference type="ARBA" id="ARBA00023125"/>
    </source>
</evidence>
<dbReference type="Gene3D" id="1.10.260.40">
    <property type="entry name" value="lambda repressor-like DNA-binding domains"/>
    <property type="match status" value="1"/>
</dbReference>
<dbReference type="CDD" id="cd01392">
    <property type="entry name" value="HTH_LacI"/>
    <property type="match status" value="1"/>
</dbReference>
<protein>
    <submittedName>
        <fullName evidence="6">LacI family transcriptional regulator</fullName>
    </submittedName>
</protein>
<comment type="caution">
    <text evidence="6">The sequence shown here is derived from an EMBL/GenBank/DDBJ whole genome shotgun (WGS) entry which is preliminary data.</text>
</comment>
<dbReference type="PANTHER" id="PTHR30146">
    <property type="entry name" value="LACI-RELATED TRANSCRIPTIONAL REPRESSOR"/>
    <property type="match status" value="1"/>
</dbReference>
<evidence type="ECO:0000256" key="4">
    <source>
        <dbReference type="ARBA" id="ARBA00023163"/>
    </source>
</evidence>
<dbReference type="Gene3D" id="3.40.50.2300">
    <property type="match status" value="2"/>
</dbReference>
<accession>A0A7W8QPQ6</accession>
<evidence type="ECO:0000259" key="5">
    <source>
        <dbReference type="PROSITE" id="PS50932"/>
    </source>
</evidence>
<organism evidence="6 7">
    <name type="scientific">Nocardiopsis composta</name>
    <dbReference type="NCBI Taxonomy" id="157465"/>
    <lineage>
        <taxon>Bacteria</taxon>
        <taxon>Bacillati</taxon>
        <taxon>Actinomycetota</taxon>
        <taxon>Actinomycetes</taxon>
        <taxon>Streptosporangiales</taxon>
        <taxon>Nocardiopsidaceae</taxon>
        <taxon>Nocardiopsis</taxon>
    </lineage>
</organism>
<dbReference type="InterPro" id="IPR028082">
    <property type="entry name" value="Peripla_BP_I"/>
</dbReference>
<dbReference type="InterPro" id="IPR046335">
    <property type="entry name" value="LacI/GalR-like_sensor"/>
</dbReference>
<dbReference type="SMART" id="SM00354">
    <property type="entry name" value="HTH_LACI"/>
    <property type="match status" value="1"/>
</dbReference>
<evidence type="ECO:0000313" key="6">
    <source>
        <dbReference type="EMBL" id="MBB5433623.1"/>
    </source>
</evidence>
<dbReference type="SUPFAM" id="SSF47413">
    <property type="entry name" value="lambda repressor-like DNA-binding domains"/>
    <property type="match status" value="1"/>
</dbReference>
<dbReference type="RefSeq" id="WP_184393539.1">
    <property type="nucleotide sequence ID" value="NZ_BAAAJD010000125.1"/>
</dbReference>
<sequence>MSVTIKQVAERAGVSVATASRALSGGRGVREANREAVLRAADELDYKPNAVAAALRSRTTRTIGMVVPVISNPFFSTLVEAVEREAELGERGLLLATSHYDPEAEARRLRTLLDRQVDALIVIPCHQERSREAFEAAARRVPAVQLDLSVDGTTASWVGVDNGAGILHLVDHLVERGARSLAYIGSEPTDSSARDRLDGYRRAAARCPGPADRVLLGDFSLEWGRGAARRLLDEGAPLPDGVVCGNDTIALGVLRELSAGGVRVPADVMVGGFDDIPFAALAEPALTTVRQPQDRLAAEAMRTVTDMLEGGAEPNRRVAVVPELVPRASTAR</sequence>
<dbReference type="EMBL" id="JACHDB010000001">
    <property type="protein sequence ID" value="MBB5433623.1"/>
    <property type="molecule type" value="Genomic_DNA"/>
</dbReference>
<keyword evidence="4" id="KW-0804">Transcription</keyword>
<proteinExistence type="predicted"/>
<keyword evidence="1" id="KW-0678">Repressor</keyword>
<reference evidence="6 7" key="1">
    <citation type="submission" date="2020-08" db="EMBL/GenBank/DDBJ databases">
        <title>Sequencing the genomes of 1000 actinobacteria strains.</title>
        <authorList>
            <person name="Klenk H.-P."/>
        </authorList>
    </citation>
    <scope>NUCLEOTIDE SEQUENCE [LARGE SCALE GENOMIC DNA]</scope>
    <source>
        <strain evidence="6 7">DSM 44551</strain>
    </source>
</reference>
<dbReference type="GO" id="GO:0000976">
    <property type="term" value="F:transcription cis-regulatory region binding"/>
    <property type="evidence" value="ECO:0007669"/>
    <property type="project" value="TreeGrafter"/>
</dbReference>